<evidence type="ECO:0000313" key="5">
    <source>
        <dbReference type="EMBL" id="AEP12246.1"/>
    </source>
</evidence>
<name>G2LIM8_CHLTF</name>
<sequence length="423" mass="46368">MVKRLRAKFLERCVLLLFQRNDLYLLLVSAYDWSPVLQCNGHSKPLTLLLCPAMLPAVEAFALTKRYGAHLALAEVSLRVEAGEFLTLLGPSGCGKTTLLRLIAGLTAPDAGQIYLAGQEVTHLPAYRRPVHTVFQSYALFPHLNAYDNIAFGLARKGHAPPAIRQRVEALLALVGLEGIAYRYPHELSGGQQQRVALARALACEPPVLLLDEPLAALDPHLRRHMQRELKALQHQLGTTFVLVTHDQTEALMLSDRIAVLRRGRILQTGTPQTLHDEPETAFVASFIGNCNLLHGRLHSLQPPEAGVIIGGAIVTARCRHRDVKPGQPITLAVRPQSLRLERASADQPLPPGQLTGVVTERLYVGAETHWTVCLPDGQALVAALRPETLQTWEVGSQVHIRWHPSQAVVVKPDAAADDESPV</sequence>
<dbReference type="InterPro" id="IPR050093">
    <property type="entry name" value="ABC_SmlMolc_Importer"/>
</dbReference>
<dbReference type="GO" id="GO:0016887">
    <property type="term" value="F:ATP hydrolysis activity"/>
    <property type="evidence" value="ECO:0007669"/>
    <property type="project" value="InterPro"/>
</dbReference>
<dbReference type="GO" id="GO:0022857">
    <property type="term" value="F:transmembrane transporter activity"/>
    <property type="evidence" value="ECO:0007669"/>
    <property type="project" value="InterPro"/>
</dbReference>
<organism evidence="5 6">
    <name type="scientific">Chloracidobacterium thermophilum (strain B)</name>
    <dbReference type="NCBI Taxonomy" id="981222"/>
    <lineage>
        <taxon>Bacteria</taxon>
        <taxon>Pseudomonadati</taxon>
        <taxon>Acidobacteriota</taxon>
        <taxon>Terriglobia</taxon>
        <taxon>Terriglobales</taxon>
        <taxon>Acidobacteriaceae</taxon>
        <taxon>Chloracidobacterium</taxon>
    </lineage>
</organism>
<gene>
    <name evidence="5" type="ordered locus">Cabther_A1496</name>
</gene>
<keyword evidence="6" id="KW-1185">Reference proteome</keyword>
<reference evidence="5 6" key="1">
    <citation type="journal article" date="2012" name="Environ. Microbiol.">
        <title>Complete genome of Candidatus Chloracidobacterium thermophilum, a chlorophyll-based photoheterotroph belonging to the phylum Acidobacteria.</title>
        <authorList>
            <person name="Garcia Costas A.M."/>
            <person name="Liu Z."/>
            <person name="Tomsho L.P."/>
            <person name="Schuster S.C."/>
            <person name="Ward D.M."/>
            <person name="Bryant D.A."/>
        </authorList>
    </citation>
    <scope>NUCLEOTIDE SEQUENCE [LARGE SCALE GENOMIC DNA]</scope>
    <source>
        <strain evidence="5 6">B</strain>
    </source>
</reference>
<dbReference type="InterPro" id="IPR012340">
    <property type="entry name" value="NA-bd_OB-fold"/>
</dbReference>
<dbReference type="AlphaFoldDB" id="G2LIM8"/>
<evidence type="ECO:0000256" key="2">
    <source>
        <dbReference type="ARBA" id="ARBA00022741"/>
    </source>
</evidence>
<evidence type="ECO:0000259" key="4">
    <source>
        <dbReference type="PROSITE" id="PS50893"/>
    </source>
</evidence>
<dbReference type="Pfam" id="PF00005">
    <property type="entry name" value="ABC_tran"/>
    <property type="match status" value="1"/>
</dbReference>
<feature type="domain" description="ABC transporter" evidence="4">
    <location>
        <begin position="58"/>
        <end position="288"/>
    </location>
</feature>
<accession>G2LIM8</accession>
<dbReference type="SUPFAM" id="SSF52540">
    <property type="entry name" value="P-loop containing nucleoside triphosphate hydrolases"/>
    <property type="match status" value="1"/>
</dbReference>
<dbReference type="PROSITE" id="PS00211">
    <property type="entry name" value="ABC_TRANSPORTER_1"/>
    <property type="match status" value="1"/>
</dbReference>
<dbReference type="KEGG" id="ctm:Cabther_A1496"/>
<dbReference type="PANTHER" id="PTHR42781:SF4">
    <property type="entry name" value="SPERMIDINE_PUTRESCINE IMPORT ATP-BINDING PROTEIN POTA"/>
    <property type="match status" value="1"/>
</dbReference>
<dbReference type="GO" id="GO:0043190">
    <property type="term" value="C:ATP-binding cassette (ABC) transporter complex"/>
    <property type="evidence" value="ECO:0007669"/>
    <property type="project" value="InterPro"/>
</dbReference>
<dbReference type="EC" id="3.6.3.31" evidence="5"/>
<dbReference type="InterPro" id="IPR027417">
    <property type="entry name" value="P-loop_NTPase"/>
</dbReference>
<keyword evidence="1" id="KW-0813">Transport</keyword>
<evidence type="ECO:0000256" key="1">
    <source>
        <dbReference type="ARBA" id="ARBA00022448"/>
    </source>
</evidence>
<dbReference type="STRING" id="981222.Cabther_A1496"/>
<dbReference type="InterPro" id="IPR008995">
    <property type="entry name" value="Mo/tungstate-bd_C_term_dom"/>
</dbReference>
<dbReference type="FunFam" id="3.40.50.300:FF:000425">
    <property type="entry name" value="Probable ABC transporter, ATP-binding subunit"/>
    <property type="match status" value="1"/>
</dbReference>
<dbReference type="HOGENOM" id="CLU_000604_1_1_0"/>
<dbReference type="InterPro" id="IPR013611">
    <property type="entry name" value="Transp-assoc_OB_typ2"/>
</dbReference>
<keyword evidence="5" id="KW-0378">Hydrolase</keyword>
<dbReference type="InterPro" id="IPR003593">
    <property type="entry name" value="AAA+_ATPase"/>
</dbReference>
<dbReference type="GO" id="GO:0005524">
    <property type="term" value="F:ATP binding"/>
    <property type="evidence" value="ECO:0007669"/>
    <property type="project" value="UniProtKB-KW"/>
</dbReference>
<proteinExistence type="predicted"/>
<dbReference type="InterPro" id="IPR003439">
    <property type="entry name" value="ABC_transporter-like_ATP-bd"/>
</dbReference>
<dbReference type="Gene3D" id="2.40.50.100">
    <property type="match status" value="1"/>
</dbReference>
<dbReference type="SUPFAM" id="SSF50331">
    <property type="entry name" value="MOP-like"/>
    <property type="match status" value="1"/>
</dbReference>
<protein>
    <submittedName>
        <fullName evidence="5">Spermidine/putrescine ABC transporter ATP-binding subunit</fullName>
        <ecNumber evidence="5">3.6.3.31</ecNumber>
    </submittedName>
</protein>
<evidence type="ECO:0000313" key="6">
    <source>
        <dbReference type="Proteomes" id="UP000006791"/>
    </source>
</evidence>
<dbReference type="Pfam" id="PF08402">
    <property type="entry name" value="TOBE_2"/>
    <property type="match status" value="1"/>
</dbReference>
<dbReference type="Gene3D" id="2.40.50.140">
    <property type="entry name" value="Nucleic acid-binding proteins"/>
    <property type="match status" value="1"/>
</dbReference>
<dbReference type="Proteomes" id="UP000006791">
    <property type="component" value="Chromosome 1"/>
</dbReference>
<dbReference type="InterPro" id="IPR017871">
    <property type="entry name" value="ABC_transporter-like_CS"/>
</dbReference>
<dbReference type="PANTHER" id="PTHR42781">
    <property type="entry name" value="SPERMIDINE/PUTRESCINE IMPORT ATP-BINDING PROTEIN POTA"/>
    <property type="match status" value="1"/>
</dbReference>
<dbReference type="PROSITE" id="PS50893">
    <property type="entry name" value="ABC_TRANSPORTER_2"/>
    <property type="match status" value="1"/>
</dbReference>
<keyword evidence="2" id="KW-0547">Nucleotide-binding</keyword>
<dbReference type="GO" id="GO:0015697">
    <property type="term" value="P:quaternary ammonium group transport"/>
    <property type="evidence" value="ECO:0007669"/>
    <property type="project" value="UniProtKB-ARBA"/>
</dbReference>
<evidence type="ECO:0000256" key="3">
    <source>
        <dbReference type="ARBA" id="ARBA00022840"/>
    </source>
</evidence>
<dbReference type="SMART" id="SM00382">
    <property type="entry name" value="AAA"/>
    <property type="match status" value="1"/>
</dbReference>
<dbReference type="EMBL" id="CP002514">
    <property type="protein sequence ID" value="AEP12246.1"/>
    <property type="molecule type" value="Genomic_DNA"/>
</dbReference>
<keyword evidence="3 5" id="KW-0067">ATP-binding</keyword>
<dbReference type="Gene3D" id="3.40.50.300">
    <property type="entry name" value="P-loop containing nucleotide triphosphate hydrolases"/>
    <property type="match status" value="1"/>
</dbReference>